<comment type="caution">
    <text evidence="2">The sequence shown here is derived from an EMBL/GenBank/DDBJ whole genome shotgun (WGS) entry which is preliminary data.</text>
</comment>
<dbReference type="EMBL" id="REFR01000011">
    <property type="protein sequence ID" value="RMB08104.1"/>
    <property type="molecule type" value="Genomic_DNA"/>
</dbReference>
<dbReference type="Pfam" id="PF13589">
    <property type="entry name" value="HATPase_c_3"/>
    <property type="match status" value="1"/>
</dbReference>
<dbReference type="InterPro" id="IPR036890">
    <property type="entry name" value="HATPase_C_sf"/>
</dbReference>
<organism evidence="2 3">
    <name type="scientific">Eilatimonas milleporae</name>
    <dbReference type="NCBI Taxonomy" id="911205"/>
    <lineage>
        <taxon>Bacteria</taxon>
        <taxon>Pseudomonadati</taxon>
        <taxon>Pseudomonadota</taxon>
        <taxon>Alphaproteobacteria</taxon>
        <taxon>Kordiimonadales</taxon>
        <taxon>Kordiimonadaceae</taxon>
        <taxon>Eilatimonas</taxon>
    </lineage>
</organism>
<dbReference type="InParanoid" id="A0A3M0CE60"/>
<reference evidence="2 3" key="1">
    <citation type="submission" date="2018-10" db="EMBL/GenBank/DDBJ databases">
        <title>Genomic Encyclopedia of Archaeal and Bacterial Type Strains, Phase II (KMG-II): from individual species to whole genera.</title>
        <authorList>
            <person name="Goeker M."/>
        </authorList>
    </citation>
    <scope>NUCLEOTIDE SEQUENCE [LARGE SCALE GENOMIC DNA]</scope>
    <source>
        <strain evidence="2 3">DSM 25217</strain>
    </source>
</reference>
<proteinExistence type="predicted"/>
<dbReference type="Gene3D" id="3.30.565.10">
    <property type="entry name" value="Histidine kinase-like ATPase, C-terminal domain"/>
    <property type="match status" value="1"/>
</dbReference>
<dbReference type="GO" id="GO:0016301">
    <property type="term" value="F:kinase activity"/>
    <property type="evidence" value="ECO:0007669"/>
    <property type="project" value="UniProtKB-KW"/>
</dbReference>
<evidence type="ECO:0000313" key="2">
    <source>
        <dbReference type="EMBL" id="RMB08104.1"/>
    </source>
</evidence>
<feature type="compositionally biased region" description="Basic and acidic residues" evidence="1">
    <location>
        <begin position="382"/>
        <end position="400"/>
    </location>
</feature>
<keyword evidence="3" id="KW-1185">Reference proteome</keyword>
<dbReference type="AlphaFoldDB" id="A0A3M0CE60"/>
<evidence type="ECO:0000313" key="3">
    <source>
        <dbReference type="Proteomes" id="UP000271227"/>
    </source>
</evidence>
<keyword evidence="2" id="KW-0808">Transferase</keyword>
<dbReference type="SUPFAM" id="SSF55874">
    <property type="entry name" value="ATPase domain of HSP90 chaperone/DNA topoisomerase II/histidine kinase"/>
    <property type="match status" value="1"/>
</dbReference>
<protein>
    <submittedName>
        <fullName evidence="2">Histidine kinase/DNA gyrase B/HSP90-like ATPase</fullName>
    </submittedName>
</protein>
<keyword evidence="2" id="KW-0418">Kinase</keyword>
<accession>A0A3M0CE60</accession>
<dbReference type="OrthoDB" id="9813438at2"/>
<evidence type="ECO:0000256" key="1">
    <source>
        <dbReference type="SAM" id="MobiDB-lite"/>
    </source>
</evidence>
<dbReference type="RefSeq" id="WP_147453546.1">
    <property type="nucleotide sequence ID" value="NZ_REFR01000011.1"/>
</dbReference>
<name>A0A3M0CE60_9PROT</name>
<gene>
    <name evidence="2" type="ORF">BXY39_2200</name>
</gene>
<feature type="region of interest" description="Disordered" evidence="1">
    <location>
        <begin position="382"/>
        <end position="402"/>
    </location>
</feature>
<dbReference type="Proteomes" id="UP000271227">
    <property type="component" value="Unassembled WGS sequence"/>
</dbReference>
<sequence>MAELYPDTEPTKAGVVKSFTRDSSVQACIFDLIDNAIDAWHTGRLADPDATKSEHGVLTDFSGLEIEVIINARMVSVADNGPGMTSATIEEGALKFGAPSVKSSGIGLFGVGLNRTIFKIGGVGLVDSRTLGEECLVELDVAKYVEDQDHWTISATSHKYDGPTGTRVEITQPNEHAIRFLSRKSKVDRLAEVAAEVYAYFLDRGLLLSINGDVLTAKFIHVRADSPFPKIEDSDTLTNGAKILIKAGQHSDHRFSAEPKKKGHSNKGLTREYGWSVYCNDRAIALRNKEEKTGWDHVWHNEYNGFVGSVFFYSEDTEELPFNTSKTDLVLTHETYEIALDMMQDAVRKWVSFANIADSYRREGKTLENKTVTDDILAKERRNQQQKQFEKPEKPKRPPKDWMVLPPDIDVSRCQPKLRTLVFEAQTTPINKKRYTSLALMRMLFEIAAQDYLIEIKQLKVLKKAIIAARNKDRIAAGRPKMTPQERRELEPKLSDILGYLLKTRGIFGENIGTHLDRSVQDFAGHKGRMDSAIHNPRHKIGVPNVEEIRDEILPILKHLIERPDDVDLDESDADER</sequence>